<name>A0A0D2K5F3_9BACT</name>
<dbReference type="AlphaFoldDB" id="A0A0D2K5F3"/>
<dbReference type="Gene3D" id="3.40.630.30">
    <property type="match status" value="1"/>
</dbReference>
<keyword evidence="3" id="KW-1185">Reference proteome</keyword>
<dbReference type="GO" id="GO:0016747">
    <property type="term" value="F:acyltransferase activity, transferring groups other than amino-acyl groups"/>
    <property type="evidence" value="ECO:0007669"/>
    <property type="project" value="InterPro"/>
</dbReference>
<dbReference type="Proteomes" id="UP000032214">
    <property type="component" value="Unassembled WGS sequence"/>
</dbReference>
<dbReference type="Pfam" id="PF00583">
    <property type="entry name" value="Acetyltransf_1"/>
    <property type="match status" value="1"/>
</dbReference>
<gene>
    <name evidence="2" type="ORF">J120_00675</name>
</gene>
<dbReference type="InterPro" id="IPR000182">
    <property type="entry name" value="GNAT_dom"/>
</dbReference>
<accession>A0A0D2K5F3</accession>
<dbReference type="SUPFAM" id="SSF55729">
    <property type="entry name" value="Acyl-CoA N-acyltransferases (Nat)"/>
    <property type="match status" value="1"/>
</dbReference>
<proteinExistence type="predicted"/>
<dbReference type="STRING" id="1306947.J120_00675"/>
<feature type="domain" description="N-acetyltransferase" evidence="1">
    <location>
        <begin position="88"/>
        <end position="158"/>
    </location>
</feature>
<dbReference type="InterPro" id="IPR016181">
    <property type="entry name" value="Acyl_CoA_acyltransferase"/>
</dbReference>
<sequence>MYRNAFLCIIISLFTNNAQSVVIIKTYPKSHHDVPSEQLDAREDDYKPHILIKEVVEVSTNSPVKPVLGSQWQAYKTVARAQQSIVEHRIIARMSYYYCNDDECYVMRLDTFSKEDRNKGYASLLFLDLEREMRQHKASKIKLYALSTAINFYKKRGFRQEADHSSIMIKSLR</sequence>
<dbReference type="EMBL" id="ARQD01000001">
    <property type="protein sequence ID" value="KIX85477.1"/>
    <property type="molecule type" value="Genomic_DNA"/>
</dbReference>
<dbReference type="CDD" id="cd04301">
    <property type="entry name" value="NAT_SF"/>
    <property type="match status" value="1"/>
</dbReference>
<reference evidence="2 3" key="1">
    <citation type="journal article" date="2013" name="Proc. Natl. Acad. Sci. U.S.A.">
        <title>Candidate phylum TM6 genome recovered from a hospital sink biofilm provides genomic insights into this uncultivated phylum.</title>
        <authorList>
            <person name="McLean J.S."/>
            <person name="Lombardo M.J."/>
            <person name="Badger J.H."/>
            <person name="Edlund A."/>
            <person name="Novotny M."/>
            <person name="Yee-Greenbaum J."/>
            <person name="Vyahhi N."/>
            <person name="Hall A.P."/>
            <person name="Yang Y."/>
            <person name="Dupont C.L."/>
            <person name="Ziegler M.G."/>
            <person name="Chitsaz H."/>
            <person name="Allen A.E."/>
            <person name="Yooseph S."/>
            <person name="Tesler G."/>
            <person name="Pevzner P.A."/>
            <person name="Friedman R.M."/>
            <person name="Nealson K.H."/>
            <person name="Venter J.C."/>
            <person name="Lasken R.S."/>
        </authorList>
    </citation>
    <scope>NUCLEOTIDE SEQUENCE [LARGE SCALE GENOMIC DNA]</scope>
    <source>
        <strain evidence="2 3">TM6SC1</strain>
    </source>
</reference>
<protein>
    <recommendedName>
        <fullName evidence="1">N-acetyltransferase domain-containing protein</fullName>
    </recommendedName>
</protein>
<evidence type="ECO:0000313" key="2">
    <source>
        <dbReference type="EMBL" id="KIX85477.1"/>
    </source>
</evidence>
<evidence type="ECO:0000313" key="3">
    <source>
        <dbReference type="Proteomes" id="UP000032214"/>
    </source>
</evidence>
<organism evidence="2 3">
    <name type="scientific">candidate division TM6 bacterium JCVI TM6SC1</name>
    <dbReference type="NCBI Taxonomy" id="1306947"/>
    <lineage>
        <taxon>Bacteria</taxon>
        <taxon>Candidatus Babelota</taxon>
        <taxon>Vermiphilus</taxon>
    </lineage>
</organism>
<comment type="caution">
    <text evidence="2">The sequence shown here is derived from an EMBL/GenBank/DDBJ whole genome shotgun (WGS) entry which is preliminary data.</text>
</comment>
<evidence type="ECO:0000259" key="1">
    <source>
        <dbReference type="Pfam" id="PF00583"/>
    </source>
</evidence>